<dbReference type="Proteomes" id="UP000289859">
    <property type="component" value="Unassembled WGS sequence"/>
</dbReference>
<protein>
    <submittedName>
        <fullName evidence="1">Uncharacterized protein</fullName>
    </submittedName>
</protein>
<dbReference type="AlphaFoldDB" id="A0A4Q0P5K1"/>
<dbReference type="RefSeq" id="WP_128765425.1">
    <property type="nucleotide sequence ID" value="NZ_JBHUOO010000004.1"/>
</dbReference>
<evidence type="ECO:0000313" key="2">
    <source>
        <dbReference type="Proteomes" id="UP000289859"/>
    </source>
</evidence>
<sequence>MKREELKKYLDKGTDIVGGGIGGALGLIGGPLGAIAGGALGVALTHGIKEIVNRQLSNRQEIRVSASTVYILSGVTEKLENGEQIRQDNFFDNQNGRSSAEELFEGIILKCKDQYQEKKIHFLSKIYEKTIFDQNISYETANQILNISESFTYRKICIVAFYGRIDNFDRTLILKEPYIWYENATYSLDTEILKQDIFELMNLGILDNNNTMTSTRNGIVPNNFKLTEIGDILFLLMDLNEVIVEDINPIYELLKYKDEYGVSQNGGRNRGIPGH</sequence>
<dbReference type="EMBL" id="QOVK01000007">
    <property type="protein sequence ID" value="RXG21711.1"/>
    <property type="molecule type" value="Genomic_DNA"/>
</dbReference>
<accession>A0A4Q0P5K1</accession>
<evidence type="ECO:0000313" key="1">
    <source>
        <dbReference type="EMBL" id="RXG21711.1"/>
    </source>
</evidence>
<organism evidence="1 2">
    <name type="scientific">Leeuwenhoekiella polynyae</name>
    <dbReference type="NCBI Taxonomy" id="1550906"/>
    <lineage>
        <taxon>Bacteria</taxon>
        <taxon>Pseudomonadati</taxon>
        <taxon>Bacteroidota</taxon>
        <taxon>Flavobacteriia</taxon>
        <taxon>Flavobacteriales</taxon>
        <taxon>Flavobacteriaceae</taxon>
        <taxon>Leeuwenhoekiella</taxon>
    </lineage>
</organism>
<reference evidence="1 2" key="1">
    <citation type="submission" date="2018-07" db="EMBL/GenBank/DDBJ databases">
        <title>Leeuwenhoekiella genomics.</title>
        <authorList>
            <person name="Tahon G."/>
            <person name="Willems A."/>
        </authorList>
    </citation>
    <scope>NUCLEOTIDE SEQUENCE [LARGE SCALE GENOMIC DNA]</scope>
    <source>
        <strain evidence="1 2">LMG 29608</strain>
    </source>
</reference>
<comment type="caution">
    <text evidence="1">The sequence shown here is derived from an EMBL/GenBank/DDBJ whole genome shotgun (WGS) entry which is preliminary data.</text>
</comment>
<keyword evidence="2" id="KW-1185">Reference proteome</keyword>
<gene>
    <name evidence="1" type="ORF">DSM02_1956</name>
</gene>
<name>A0A4Q0P5K1_9FLAO</name>
<dbReference type="OrthoDB" id="2622308at2"/>
<proteinExistence type="predicted"/>